<sequence length="104" mass="11980">MVALLYLWAKTPKDKNIRLWNIATKETVQTINNDGFLFKLSFSDDGSKLETNREILFWFPPGYAPRGVAFEDDVLAIGHSEGRVTFMEFFPDAVPLRRRIDPSE</sequence>
<protein>
    <submittedName>
        <fullName evidence="1">Uncharacterized protein</fullName>
    </submittedName>
</protein>
<dbReference type="Gene3D" id="2.130.10.10">
    <property type="entry name" value="YVTN repeat-like/Quinoprotein amine dehydrogenase"/>
    <property type="match status" value="1"/>
</dbReference>
<dbReference type="AlphaFoldDB" id="A0A1L7XUZ8"/>
<dbReference type="EMBL" id="FJOG01000061">
    <property type="protein sequence ID" value="CZR68872.1"/>
    <property type="molecule type" value="Genomic_DNA"/>
</dbReference>
<dbReference type="InterPro" id="IPR015943">
    <property type="entry name" value="WD40/YVTN_repeat-like_dom_sf"/>
</dbReference>
<keyword evidence="2" id="KW-1185">Reference proteome</keyword>
<proteinExistence type="predicted"/>
<name>A0A1L7XUZ8_9HELO</name>
<dbReference type="Proteomes" id="UP000184330">
    <property type="component" value="Unassembled WGS sequence"/>
</dbReference>
<reference evidence="1 2" key="1">
    <citation type="submission" date="2016-03" db="EMBL/GenBank/DDBJ databases">
        <authorList>
            <person name="Ploux O."/>
        </authorList>
    </citation>
    <scope>NUCLEOTIDE SEQUENCE [LARGE SCALE GENOMIC DNA]</scope>
    <source>
        <strain evidence="1 2">UAMH 11012</strain>
    </source>
</reference>
<gene>
    <name evidence="1" type="ORF">PAC_18773</name>
</gene>
<dbReference type="SUPFAM" id="SSF50978">
    <property type="entry name" value="WD40 repeat-like"/>
    <property type="match status" value="1"/>
</dbReference>
<dbReference type="OrthoDB" id="2911645at2759"/>
<evidence type="ECO:0000313" key="2">
    <source>
        <dbReference type="Proteomes" id="UP000184330"/>
    </source>
</evidence>
<organism evidence="1 2">
    <name type="scientific">Phialocephala subalpina</name>
    <dbReference type="NCBI Taxonomy" id="576137"/>
    <lineage>
        <taxon>Eukaryota</taxon>
        <taxon>Fungi</taxon>
        <taxon>Dikarya</taxon>
        <taxon>Ascomycota</taxon>
        <taxon>Pezizomycotina</taxon>
        <taxon>Leotiomycetes</taxon>
        <taxon>Helotiales</taxon>
        <taxon>Mollisiaceae</taxon>
        <taxon>Phialocephala</taxon>
        <taxon>Phialocephala fortinii species complex</taxon>
    </lineage>
</organism>
<dbReference type="InterPro" id="IPR036322">
    <property type="entry name" value="WD40_repeat_dom_sf"/>
</dbReference>
<evidence type="ECO:0000313" key="1">
    <source>
        <dbReference type="EMBL" id="CZR68872.1"/>
    </source>
</evidence>
<accession>A0A1L7XUZ8</accession>